<gene>
    <name evidence="1" type="ORF">HCUR_01174</name>
</gene>
<evidence type="ECO:0000313" key="2">
    <source>
        <dbReference type="Proteomes" id="UP000239425"/>
    </source>
</evidence>
<dbReference type="AlphaFoldDB" id="A0A2S5R7V0"/>
<organism evidence="1 2">
    <name type="scientific">Holospora curviuscula</name>
    <dbReference type="NCBI Taxonomy" id="1082868"/>
    <lineage>
        <taxon>Bacteria</taxon>
        <taxon>Pseudomonadati</taxon>
        <taxon>Pseudomonadota</taxon>
        <taxon>Alphaproteobacteria</taxon>
        <taxon>Holosporales</taxon>
        <taxon>Holosporaceae</taxon>
        <taxon>Holospora</taxon>
    </lineage>
</organism>
<proteinExistence type="predicted"/>
<dbReference type="Proteomes" id="UP000239425">
    <property type="component" value="Unassembled WGS sequence"/>
</dbReference>
<evidence type="ECO:0000313" key="1">
    <source>
        <dbReference type="EMBL" id="PPE03380.1"/>
    </source>
</evidence>
<accession>A0A2S5R7V0</accession>
<name>A0A2S5R7V0_9PROT</name>
<keyword evidence="2" id="KW-1185">Reference proteome</keyword>
<comment type="caution">
    <text evidence="1">The sequence shown here is derived from an EMBL/GenBank/DDBJ whole genome shotgun (WGS) entry which is preliminary data.</text>
</comment>
<dbReference type="PANTHER" id="PTHR30298:SF0">
    <property type="entry name" value="PROTEIN YBFL-RELATED"/>
    <property type="match status" value="1"/>
</dbReference>
<evidence type="ECO:0008006" key="3">
    <source>
        <dbReference type="Google" id="ProtNLM"/>
    </source>
</evidence>
<sequence>MDKSNEFTAIPKVLDWLDSKASILTIDTMGCRYKIADKIMGKGGRYIFSLEANQGQILRKL</sequence>
<dbReference type="InterPro" id="IPR051698">
    <property type="entry name" value="Transposase_11-like"/>
</dbReference>
<dbReference type="EMBL" id="PHHC01000106">
    <property type="protein sequence ID" value="PPE03380.1"/>
    <property type="molecule type" value="Genomic_DNA"/>
</dbReference>
<protein>
    <recommendedName>
        <fullName evidence="3">Transposase IS4-like domain-containing protein</fullName>
    </recommendedName>
</protein>
<dbReference type="PANTHER" id="PTHR30298">
    <property type="entry name" value="H REPEAT-ASSOCIATED PREDICTED TRANSPOSASE"/>
    <property type="match status" value="1"/>
</dbReference>
<reference evidence="1 2" key="1">
    <citation type="submission" date="2017-11" db="EMBL/GenBank/DDBJ databases">
        <title>Comparative genomic analysis of Holospora spp., intranuclear symbionts of paramecia.</title>
        <authorList>
            <person name="Garushyants S.K."/>
            <person name="Beliavskaya A."/>
            <person name="Malko D.B."/>
            <person name="Logacheva M.D."/>
            <person name="Rautian M.S."/>
            <person name="Gelfand M.S."/>
        </authorList>
    </citation>
    <scope>NUCLEOTIDE SEQUENCE [LARGE SCALE GENOMIC DNA]</scope>
    <source>
        <strain evidence="2">02AZ16</strain>
    </source>
</reference>
<dbReference type="OrthoDB" id="8001376at2"/>
<dbReference type="RefSeq" id="WP_129591932.1">
    <property type="nucleotide sequence ID" value="NZ_PHHC01000106.1"/>
</dbReference>